<proteinExistence type="predicted"/>
<dbReference type="OrthoDB" id="7859821at2759"/>
<accession>A0A0M4EHS1</accession>
<dbReference type="OMA" id="MKQIWIA"/>
<name>A0A0M4EHS1_DROBS</name>
<evidence type="ECO:0000313" key="2">
    <source>
        <dbReference type="Proteomes" id="UP000494163"/>
    </source>
</evidence>
<gene>
    <name evidence="1" type="ORF">Dbus_chr2Rg96</name>
</gene>
<sequence>MIPQSEFAATAAVQTQLDVDYCEESRCNQPQTAVEIYHRILERLQRQSEQHHMDKTADQISEDLLKQIWIASFTGGNIYYAT</sequence>
<dbReference type="Proteomes" id="UP000494163">
    <property type="component" value="Chromosome 2R"/>
</dbReference>
<organism evidence="1 2">
    <name type="scientific">Drosophila busckii</name>
    <name type="common">Fruit fly</name>
    <dbReference type="NCBI Taxonomy" id="30019"/>
    <lineage>
        <taxon>Eukaryota</taxon>
        <taxon>Metazoa</taxon>
        <taxon>Ecdysozoa</taxon>
        <taxon>Arthropoda</taxon>
        <taxon>Hexapoda</taxon>
        <taxon>Insecta</taxon>
        <taxon>Pterygota</taxon>
        <taxon>Neoptera</taxon>
        <taxon>Endopterygota</taxon>
        <taxon>Diptera</taxon>
        <taxon>Brachycera</taxon>
        <taxon>Muscomorpha</taxon>
        <taxon>Ephydroidea</taxon>
        <taxon>Drosophilidae</taxon>
        <taxon>Drosophila</taxon>
    </lineage>
</organism>
<keyword evidence="2" id="KW-1185">Reference proteome</keyword>
<protein>
    <submittedName>
        <fullName evidence="1">Ventrally-expressed-protein-D</fullName>
    </submittedName>
</protein>
<dbReference type="AlphaFoldDB" id="A0A0M4EHS1"/>
<evidence type="ECO:0000313" key="1">
    <source>
        <dbReference type="EMBL" id="ALC40517.1"/>
    </source>
</evidence>
<reference evidence="1 2" key="1">
    <citation type="submission" date="2015-08" db="EMBL/GenBank/DDBJ databases">
        <title>Ancestral chromatin configuration constrains chromatin evolution on differentiating sex chromosomes in Drosophila.</title>
        <authorList>
            <person name="Zhou Q."/>
            <person name="Bachtrog D."/>
        </authorList>
    </citation>
    <scope>NUCLEOTIDE SEQUENCE [LARGE SCALE GENOMIC DNA]</scope>
    <source>
        <tissue evidence="1">Whole larvae</tissue>
    </source>
</reference>
<dbReference type="EMBL" id="CP012524">
    <property type="protein sequence ID" value="ALC40517.1"/>
    <property type="molecule type" value="Genomic_DNA"/>
</dbReference>